<dbReference type="EMBL" id="CP044016">
    <property type="protein sequence ID" value="QES87835.1"/>
    <property type="molecule type" value="Genomic_DNA"/>
</dbReference>
<sequence length="618" mass="69682">MKRDKMSIAGFVLLGVLFIAFFWVTNKQQMEVQKQEKQKQDSIAKAEKAKIKPLSTADSLKLDSLTRNQIAGSFTSAAAGKETEIIVENDLMKAVFSNKGGQLKSVSLKKYDSYDKTNTPVIIGGGNNDQMGYAINTSNNTTAQTSDLYFTADPIVKNADGSQSLTFTLFSPNGEKIVHQYLIRPDQYMINWNIGLTGANHLLTGNTLNFHWNTQLHQQQRSASYEKQQSRIVFYSDNDFDYDRAKEKGNVTKDFEKPVEWLGFKQQFFNATVALSKNSFSKGKATMDAFADTTGQLFDASANMQLSVPATATASIPMQIYFGPNDYGILKQYDNGMKNIVDLGSGMFSFVKYINRGIIIPVFNFLAGFITNFGWVIALLTLFIRIILSPLTYSSYLSGAKMKVLKPELDELKKKYGKDQQGFAMEQMKLFREAGVNPMGGCIPVLFQIPIFFSLYSFFSSNIQLRGKSFLWAHDLSAYDSIISWHTNIPVIGDHLSLFTFLSAITSLLISVYNISATPQTQDNPALKYMPYIMPIVFLFWWNNMPSALTWYYTVSNVVTLLIQLFIQKVVINPQKVLALIEEKRKAPKKGKGKFAQRLEQMAEMQKQMQDAKNRGKK</sequence>
<dbReference type="NCBIfam" id="TIGR03592">
    <property type="entry name" value="yidC_oxa1_cterm"/>
    <property type="match status" value="1"/>
</dbReference>
<evidence type="ECO:0000256" key="9">
    <source>
        <dbReference type="ARBA" id="ARBA00023136"/>
    </source>
</evidence>
<dbReference type="Gene3D" id="2.70.98.90">
    <property type="match status" value="1"/>
</dbReference>
<keyword evidence="4 13" id="KW-0813">Transport</keyword>
<evidence type="ECO:0000256" key="11">
    <source>
        <dbReference type="ARBA" id="ARBA00033245"/>
    </source>
</evidence>
<evidence type="ECO:0000256" key="4">
    <source>
        <dbReference type="ARBA" id="ARBA00022448"/>
    </source>
</evidence>
<comment type="subcellular location">
    <subcellularLocation>
        <location evidence="1">Cell inner membrane</location>
        <topology evidence="1">Multi-pass membrane protein</topology>
    </subcellularLocation>
    <subcellularLocation>
        <location evidence="13">Cell membrane</location>
        <topology evidence="13">Multi-pass membrane protein</topology>
    </subcellularLocation>
</comment>
<gene>
    <name evidence="13 16" type="primary">yidC</name>
    <name evidence="16" type="ORF">E0W69_003850</name>
</gene>
<evidence type="ECO:0000313" key="17">
    <source>
        <dbReference type="Proteomes" id="UP000292424"/>
    </source>
</evidence>
<dbReference type="GO" id="GO:0032977">
    <property type="term" value="F:membrane insertase activity"/>
    <property type="evidence" value="ECO:0007669"/>
    <property type="project" value="InterPro"/>
</dbReference>
<comment type="function">
    <text evidence="13">Required for the insertion and/or proper folding and/or complex formation of integral membrane proteins into the membrane. Involved in integration of membrane proteins that insert both dependently and independently of the Sec translocase complex, as well as at least some lipoproteins. Aids folding of multispanning membrane proteins.</text>
</comment>
<dbReference type="GO" id="GO:0015031">
    <property type="term" value="P:protein transport"/>
    <property type="evidence" value="ECO:0007669"/>
    <property type="project" value="UniProtKB-KW"/>
</dbReference>
<dbReference type="KEGG" id="arac:E0W69_003850"/>
<dbReference type="GO" id="GO:0051205">
    <property type="term" value="P:protein insertion into membrane"/>
    <property type="evidence" value="ECO:0007669"/>
    <property type="project" value="TreeGrafter"/>
</dbReference>
<dbReference type="GO" id="GO:0005886">
    <property type="term" value="C:plasma membrane"/>
    <property type="evidence" value="ECO:0007669"/>
    <property type="project" value="UniProtKB-SubCell"/>
</dbReference>
<evidence type="ECO:0000313" key="16">
    <source>
        <dbReference type="EMBL" id="QES87835.1"/>
    </source>
</evidence>
<dbReference type="PANTHER" id="PTHR12428">
    <property type="entry name" value="OXA1"/>
    <property type="match status" value="1"/>
</dbReference>
<keyword evidence="5 13" id="KW-1003">Cell membrane</keyword>
<evidence type="ECO:0000256" key="10">
    <source>
        <dbReference type="ARBA" id="ARBA00023186"/>
    </source>
</evidence>
<comment type="similarity">
    <text evidence="2 13">Belongs to the OXA1/ALB3/YidC family. Type 1 subfamily.</text>
</comment>
<dbReference type="NCBIfam" id="NF002356">
    <property type="entry name" value="PRK01318.2-3"/>
    <property type="match status" value="1"/>
</dbReference>
<evidence type="ECO:0000259" key="14">
    <source>
        <dbReference type="Pfam" id="PF02096"/>
    </source>
</evidence>
<dbReference type="RefSeq" id="WP_131328722.1">
    <property type="nucleotide sequence ID" value="NZ_CP044016.1"/>
</dbReference>
<dbReference type="CDD" id="cd19961">
    <property type="entry name" value="EcYidC-like_peri"/>
    <property type="match status" value="1"/>
</dbReference>
<dbReference type="PANTHER" id="PTHR12428:SF65">
    <property type="entry name" value="CYTOCHROME C OXIDASE ASSEMBLY PROTEIN COX18, MITOCHONDRIAL"/>
    <property type="match status" value="1"/>
</dbReference>
<keyword evidence="9 13" id="KW-0472">Membrane</keyword>
<dbReference type="InterPro" id="IPR001708">
    <property type="entry name" value="YidC/ALB3/OXA1/COX18"/>
</dbReference>
<dbReference type="InterPro" id="IPR028055">
    <property type="entry name" value="YidC/Oxa/ALB_C"/>
</dbReference>
<evidence type="ECO:0000256" key="7">
    <source>
        <dbReference type="ARBA" id="ARBA00022927"/>
    </source>
</evidence>
<feature type="transmembrane region" description="Helical" evidence="13">
    <location>
        <begin position="6"/>
        <end position="24"/>
    </location>
</feature>
<keyword evidence="6 13" id="KW-0812">Transmembrane</keyword>
<evidence type="ECO:0000256" key="6">
    <source>
        <dbReference type="ARBA" id="ARBA00022692"/>
    </source>
</evidence>
<dbReference type="HAMAP" id="MF_01810">
    <property type="entry name" value="YidC_type1"/>
    <property type="match status" value="1"/>
</dbReference>
<comment type="subunit">
    <text evidence="13">Interacts with the Sec translocase complex via SecD. Specifically interacts with transmembrane segments of nascent integral membrane proteins during membrane integration.</text>
</comment>
<dbReference type="AlphaFoldDB" id="A0A5P2FXB4"/>
<dbReference type="Proteomes" id="UP000292424">
    <property type="component" value="Chromosome"/>
</dbReference>
<accession>A0A5P2FXB4</accession>
<proteinExistence type="inferred from homology"/>
<evidence type="ECO:0000256" key="8">
    <source>
        <dbReference type="ARBA" id="ARBA00022989"/>
    </source>
</evidence>
<evidence type="ECO:0000256" key="12">
    <source>
        <dbReference type="ARBA" id="ARBA00033342"/>
    </source>
</evidence>
<keyword evidence="10 13" id="KW-0143">Chaperone</keyword>
<dbReference type="Pfam" id="PF14849">
    <property type="entry name" value="YidC_periplas"/>
    <property type="match status" value="1"/>
</dbReference>
<feature type="transmembrane region" description="Helical" evidence="13">
    <location>
        <begin position="527"/>
        <end position="543"/>
    </location>
</feature>
<evidence type="ECO:0000256" key="2">
    <source>
        <dbReference type="ARBA" id="ARBA00010527"/>
    </source>
</evidence>
<feature type="transmembrane region" description="Helical" evidence="13">
    <location>
        <begin position="496"/>
        <end position="515"/>
    </location>
</feature>
<dbReference type="PRINTS" id="PR00701">
    <property type="entry name" value="60KDINNERMP"/>
</dbReference>
<keyword evidence="8 13" id="KW-1133">Transmembrane helix</keyword>
<feature type="domain" description="Membrane insertase YidC/Oxa/ALB C-terminal" evidence="14">
    <location>
        <begin position="373"/>
        <end position="569"/>
    </location>
</feature>
<evidence type="ECO:0000256" key="1">
    <source>
        <dbReference type="ARBA" id="ARBA00004429"/>
    </source>
</evidence>
<dbReference type="InterPro" id="IPR047196">
    <property type="entry name" value="YidC_ALB_C"/>
</dbReference>
<dbReference type="InterPro" id="IPR019998">
    <property type="entry name" value="Membr_insert_YidC"/>
</dbReference>
<feature type="transmembrane region" description="Helical" evidence="13">
    <location>
        <begin position="353"/>
        <end position="370"/>
    </location>
</feature>
<keyword evidence="7 13" id="KW-0653">Protein transport</keyword>
<organism evidence="16 17">
    <name type="scientific">Rhizosphaericola mali</name>
    <dbReference type="NCBI Taxonomy" id="2545455"/>
    <lineage>
        <taxon>Bacteria</taxon>
        <taxon>Pseudomonadati</taxon>
        <taxon>Bacteroidota</taxon>
        <taxon>Chitinophagia</taxon>
        <taxon>Chitinophagales</taxon>
        <taxon>Chitinophagaceae</taxon>
        <taxon>Rhizosphaericola</taxon>
    </lineage>
</organism>
<name>A0A5P2FXB4_9BACT</name>
<evidence type="ECO:0000259" key="15">
    <source>
        <dbReference type="Pfam" id="PF14849"/>
    </source>
</evidence>
<reference evidence="16 17" key="1">
    <citation type="submission" date="2019-09" db="EMBL/GenBank/DDBJ databases">
        <title>Complete genome sequence of Arachidicoccus sp. B3-10 isolated from apple orchard soil.</title>
        <authorList>
            <person name="Kim H.S."/>
            <person name="Han K.-I."/>
            <person name="Suh M.K."/>
            <person name="Lee K.C."/>
            <person name="Eom M.K."/>
            <person name="Kim J.-S."/>
            <person name="Kang S.W."/>
            <person name="Sin Y."/>
            <person name="Lee J.-S."/>
        </authorList>
    </citation>
    <scope>NUCLEOTIDE SEQUENCE [LARGE SCALE GENOMIC DNA]</scope>
    <source>
        <strain evidence="16 17">B3-10</strain>
    </source>
</reference>
<evidence type="ECO:0000256" key="13">
    <source>
        <dbReference type="HAMAP-Rule" id="MF_01810"/>
    </source>
</evidence>
<protein>
    <recommendedName>
        <fullName evidence="3 13">Membrane protein insertase YidC</fullName>
    </recommendedName>
    <alternativeName>
        <fullName evidence="12 13">Foldase YidC</fullName>
    </alternativeName>
    <alternativeName>
        <fullName evidence="11 13">Membrane integrase YidC</fullName>
    </alternativeName>
    <alternativeName>
        <fullName evidence="13">Membrane protein YidC</fullName>
    </alternativeName>
</protein>
<feature type="transmembrane region" description="Helical" evidence="13">
    <location>
        <begin position="435"/>
        <end position="459"/>
    </location>
</feature>
<dbReference type="CDD" id="cd20070">
    <property type="entry name" value="5TM_YidC_Alb3"/>
    <property type="match status" value="1"/>
</dbReference>
<feature type="transmembrane region" description="Helical" evidence="13">
    <location>
        <begin position="549"/>
        <end position="567"/>
    </location>
</feature>
<evidence type="ECO:0000256" key="3">
    <source>
        <dbReference type="ARBA" id="ARBA00015325"/>
    </source>
</evidence>
<keyword evidence="17" id="KW-1185">Reference proteome</keyword>
<dbReference type="InterPro" id="IPR028053">
    <property type="entry name" value="Membr_insert_YidC_N"/>
</dbReference>
<feature type="domain" description="Membrane insertase YidC N-terminal" evidence="15">
    <location>
        <begin position="85"/>
        <end position="350"/>
    </location>
</feature>
<dbReference type="InterPro" id="IPR038221">
    <property type="entry name" value="YidC_periplasmic_sf"/>
</dbReference>
<evidence type="ECO:0000256" key="5">
    <source>
        <dbReference type="ARBA" id="ARBA00022475"/>
    </source>
</evidence>
<dbReference type="Pfam" id="PF02096">
    <property type="entry name" value="60KD_IMP"/>
    <property type="match status" value="1"/>
</dbReference>
<dbReference type="OrthoDB" id="9780552at2"/>
<dbReference type="NCBIfam" id="TIGR03593">
    <property type="entry name" value="yidC_nterm"/>
    <property type="match status" value="1"/>
</dbReference>